<reference evidence="2" key="2">
    <citation type="journal article" date="2015" name="Data Brief">
        <title>Shoot transcriptome of the giant reed, Arundo donax.</title>
        <authorList>
            <person name="Barrero R.A."/>
            <person name="Guerrero F.D."/>
            <person name="Moolhuijzen P."/>
            <person name="Goolsby J.A."/>
            <person name="Tidwell J."/>
            <person name="Bellgard S.E."/>
            <person name="Bellgard M.I."/>
        </authorList>
    </citation>
    <scope>NUCLEOTIDE SEQUENCE</scope>
    <source>
        <tissue evidence="2">Shoot tissue taken approximately 20 cm above the soil surface</tissue>
    </source>
</reference>
<dbReference type="GO" id="GO:0006891">
    <property type="term" value="P:intra-Golgi vesicle-mediated transport"/>
    <property type="evidence" value="ECO:0007669"/>
    <property type="project" value="TreeGrafter"/>
</dbReference>
<accession>A0A0A9G0N9</accession>
<dbReference type="GO" id="GO:0000139">
    <property type="term" value="C:Golgi membrane"/>
    <property type="evidence" value="ECO:0007669"/>
    <property type="project" value="TreeGrafter"/>
</dbReference>
<reference evidence="2" key="1">
    <citation type="submission" date="2014-09" db="EMBL/GenBank/DDBJ databases">
        <authorList>
            <person name="Magalhaes I.L.F."/>
            <person name="Oliveira U."/>
            <person name="Santos F.R."/>
            <person name="Vidigal T.H.D.A."/>
            <person name="Brescovit A.D."/>
            <person name="Santos A.J."/>
        </authorList>
    </citation>
    <scope>NUCLEOTIDE SEQUENCE</scope>
    <source>
        <tissue evidence="2">Shoot tissue taken approximately 20 cm above the soil surface</tissue>
    </source>
</reference>
<proteinExistence type="predicted"/>
<sequence length="95" mass="10756">MPRSRVGGDLAGPDMAQPFMKKDDDEEEVEYSPFFGIEKGAVLQEARAFHDPQLDARRCSQVITKLLYLLNQGETFMKVEATEVFFCSNKVIPVQ</sequence>
<dbReference type="GO" id="GO:0009306">
    <property type="term" value="P:protein secretion"/>
    <property type="evidence" value="ECO:0007669"/>
    <property type="project" value="TreeGrafter"/>
</dbReference>
<dbReference type="InterPro" id="IPR017106">
    <property type="entry name" value="Coatomer_gsu"/>
</dbReference>
<dbReference type="GO" id="GO:0005783">
    <property type="term" value="C:endoplasmic reticulum"/>
    <property type="evidence" value="ECO:0007669"/>
    <property type="project" value="TreeGrafter"/>
</dbReference>
<dbReference type="PANTHER" id="PTHR10261">
    <property type="entry name" value="COATOMER SUBUNIT GAMMA"/>
    <property type="match status" value="1"/>
</dbReference>
<protein>
    <submittedName>
        <fullName evidence="2">Uncharacterized protein</fullName>
    </submittedName>
</protein>
<dbReference type="GO" id="GO:0005793">
    <property type="term" value="C:endoplasmic reticulum-Golgi intermediate compartment"/>
    <property type="evidence" value="ECO:0007669"/>
    <property type="project" value="TreeGrafter"/>
</dbReference>
<feature type="region of interest" description="Disordered" evidence="1">
    <location>
        <begin position="1"/>
        <end position="25"/>
    </location>
</feature>
<dbReference type="GO" id="GO:0006888">
    <property type="term" value="P:endoplasmic reticulum to Golgi vesicle-mediated transport"/>
    <property type="evidence" value="ECO:0007669"/>
    <property type="project" value="TreeGrafter"/>
</dbReference>
<dbReference type="EMBL" id="GBRH01179261">
    <property type="protein sequence ID" value="JAE18635.1"/>
    <property type="molecule type" value="Transcribed_RNA"/>
</dbReference>
<dbReference type="PANTHER" id="PTHR10261:SF5">
    <property type="entry name" value="COATOMER SUBUNIT GAMMA-1"/>
    <property type="match status" value="1"/>
</dbReference>
<dbReference type="InterPro" id="IPR011989">
    <property type="entry name" value="ARM-like"/>
</dbReference>
<name>A0A0A9G0N9_ARUDO</name>
<evidence type="ECO:0000313" key="2">
    <source>
        <dbReference type="EMBL" id="JAE18635.1"/>
    </source>
</evidence>
<organism evidence="2">
    <name type="scientific">Arundo donax</name>
    <name type="common">Giant reed</name>
    <name type="synonym">Donax arundinaceus</name>
    <dbReference type="NCBI Taxonomy" id="35708"/>
    <lineage>
        <taxon>Eukaryota</taxon>
        <taxon>Viridiplantae</taxon>
        <taxon>Streptophyta</taxon>
        <taxon>Embryophyta</taxon>
        <taxon>Tracheophyta</taxon>
        <taxon>Spermatophyta</taxon>
        <taxon>Magnoliopsida</taxon>
        <taxon>Liliopsida</taxon>
        <taxon>Poales</taxon>
        <taxon>Poaceae</taxon>
        <taxon>PACMAD clade</taxon>
        <taxon>Arundinoideae</taxon>
        <taxon>Arundineae</taxon>
        <taxon>Arundo</taxon>
    </lineage>
</organism>
<dbReference type="AlphaFoldDB" id="A0A0A9G0N9"/>
<evidence type="ECO:0000256" key="1">
    <source>
        <dbReference type="SAM" id="MobiDB-lite"/>
    </source>
</evidence>
<dbReference type="Gene3D" id="1.25.10.10">
    <property type="entry name" value="Leucine-rich Repeat Variant"/>
    <property type="match status" value="1"/>
</dbReference>
<dbReference type="GO" id="GO:0030126">
    <property type="term" value="C:COPI vesicle coat"/>
    <property type="evidence" value="ECO:0007669"/>
    <property type="project" value="TreeGrafter"/>
</dbReference>